<organism evidence="2 3">
    <name type="scientific">Mycolicibacter kumamotonensis</name>
    <dbReference type="NCBI Taxonomy" id="354243"/>
    <lineage>
        <taxon>Bacteria</taxon>
        <taxon>Bacillati</taxon>
        <taxon>Actinomycetota</taxon>
        <taxon>Actinomycetes</taxon>
        <taxon>Mycobacteriales</taxon>
        <taxon>Mycobacteriaceae</taxon>
        <taxon>Mycolicibacter</taxon>
    </lineage>
</organism>
<dbReference type="EMBL" id="JAACYR010000040">
    <property type="protein sequence ID" value="NDJ90023.1"/>
    <property type="molecule type" value="Genomic_DNA"/>
</dbReference>
<dbReference type="AlphaFoldDB" id="A0A1X0E5N2"/>
<accession>A0A1X0E5N2</accession>
<name>A0A1X0E5N2_9MYCO</name>
<evidence type="ECO:0000313" key="4">
    <source>
        <dbReference type="Proteomes" id="UP000466523"/>
    </source>
</evidence>
<evidence type="ECO:0000313" key="3">
    <source>
        <dbReference type="Proteomes" id="UP000192713"/>
    </source>
</evidence>
<protein>
    <submittedName>
        <fullName evidence="2">Uncharacterized protein</fullName>
    </submittedName>
</protein>
<sequence>MNDLLDRALAAHGGLDRWNQVKSITVEASITGALFDVKGDPDAVKDVRFEVDTTRQLLTMDFAGQDKRAIFEPSRVVVQRRDGTLIDARDDPESSFDGHQLETRWDDVHLAYFTGEALWTYLNTPFLYTWPGFTTEEITPIEVDDETWQRLKVTFPDHIKSHTREQISCFGPDGLLRRHDFTINVIGGAPGMLYAADYRDVDGIVIPTRRRGYAWQGDYQRIAEPLLVAIDMSEITLD</sequence>
<reference evidence="1 4" key="2">
    <citation type="submission" date="2020-01" db="EMBL/GenBank/DDBJ databases">
        <authorList>
            <person name="Sanchez-Estrada R."/>
            <person name="Gonzalez-Y-Merchand J.A."/>
            <person name="Rivera-Gutierrez S."/>
        </authorList>
    </citation>
    <scope>NUCLEOTIDE SEQUENCE [LARGE SCALE GENOMIC DNA]</scope>
    <source>
        <strain evidence="1 4">CST 7247</strain>
    </source>
</reference>
<comment type="caution">
    <text evidence="2">The sequence shown here is derived from an EMBL/GenBank/DDBJ whole genome shotgun (WGS) entry which is preliminary data.</text>
</comment>
<evidence type="ECO:0000313" key="1">
    <source>
        <dbReference type="EMBL" id="NDJ90023.1"/>
    </source>
</evidence>
<gene>
    <name evidence="2" type="ORF">BST28_10605</name>
    <name evidence="1" type="ORF">GWR20_12805</name>
</gene>
<dbReference type="RefSeq" id="WP_083080967.1">
    <property type="nucleotide sequence ID" value="NZ_JAACYR010000040.1"/>
</dbReference>
<reference evidence="2 3" key="1">
    <citation type="submission" date="2017-02" db="EMBL/GenBank/DDBJ databases">
        <title>The new phylogeny of genus Mycobacterium.</title>
        <authorList>
            <person name="Tortoli E."/>
            <person name="Trovato A."/>
            <person name="Cirillo D.M."/>
        </authorList>
    </citation>
    <scope>NUCLEOTIDE SEQUENCE [LARGE SCALE GENOMIC DNA]</scope>
    <source>
        <strain evidence="2 3">DSM 45093</strain>
    </source>
</reference>
<dbReference type="EMBL" id="MVHU01000013">
    <property type="protein sequence ID" value="ORA79879.1"/>
    <property type="molecule type" value="Genomic_DNA"/>
</dbReference>
<proteinExistence type="predicted"/>
<dbReference type="Proteomes" id="UP000192713">
    <property type="component" value="Unassembled WGS sequence"/>
</dbReference>
<evidence type="ECO:0000313" key="2">
    <source>
        <dbReference type="EMBL" id="ORA79879.1"/>
    </source>
</evidence>
<dbReference type="Proteomes" id="UP000466523">
    <property type="component" value="Unassembled WGS sequence"/>
</dbReference>